<dbReference type="Proteomes" id="UP000625316">
    <property type="component" value="Unassembled WGS sequence"/>
</dbReference>
<organism evidence="1 2">
    <name type="scientific">Romeriopsis navalis LEGE 11480</name>
    <dbReference type="NCBI Taxonomy" id="2777977"/>
    <lineage>
        <taxon>Bacteria</taxon>
        <taxon>Bacillati</taxon>
        <taxon>Cyanobacteriota</taxon>
        <taxon>Cyanophyceae</taxon>
        <taxon>Leptolyngbyales</taxon>
        <taxon>Leptolyngbyaceae</taxon>
        <taxon>Romeriopsis</taxon>
        <taxon>Romeriopsis navalis</taxon>
    </lineage>
</organism>
<evidence type="ECO:0000313" key="1">
    <source>
        <dbReference type="EMBL" id="MBE9033366.1"/>
    </source>
</evidence>
<sequence>MANSQFSPNQIVCIESGQSLLFGEMVQHVTLRSQCWVRPLVLAVALNDMARIESIGSSDWDWYDLREGSDLLLPEQLFREALDIEVLPLMALLFQAEDKPLVGQPRDQVAKQQLHNFVRQVCQTQPEVFSE</sequence>
<gene>
    <name evidence="1" type="ORF">IQ266_26890</name>
</gene>
<proteinExistence type="predicted"/>
<dbReference type="AlphaFoldDB" id="A0A928VRL9"/>
<comment type="caution">
    <text evidence="1">The sequence shown here is derived from an EMBL/GenBank/DDBJ whole genome shotgun (WGS) entry which is preliminary data.</text>
</comment>
<dbReference type="RefSeq" id="WP_264328172.1">
    <property type="nucleotide sequence ID" value="NZ_JADEXQ010000184.1"/>
</dbReference>
<accession>A0A928VRL9</accession>
<keyword evidence="2" id="KW-1185">Reference proteome</keyword>
<evidence type="ECO:0000313" key="2">
    <source>
        <dbReference type="Proteomes" id="UP000625316"/>
    </source>
</evidence>
<name>A0A928VRL9_9CYAN</name>
<dbReference type="EMBL" id="JADEXQ010000184">
    <property type="protein sequence ID" value="MBE9033366.1"/>
    <property type="molecule type" value="Genomic_DNA"/>
</dbReference>
<protein>
    <submittedName>
        <fullName evidence="1">Uncharacterized protein</fullName>
    </submittedName>
</protein>
<reference evidence="1" key="1">
    <citation type="submission" date="2020-10" db="EMBL/GenBank/DDBJ databases">
        <authorList>
            <person name="Castelo-Branco R."/>
            <person name="Eusebio N."/>
            <person name="Adriana R."/>
            <person name="Vieira A."/>
            <person name="Brugerolle De Fraissinette N."/>
            <person name="Rezende De Castro R."/>
            <person name="Schneider M.P."/>
            <person name="Vasconcelos V."/>
            <person name="Leao P.N."/>
        </authorList>
    </citation>
    <scope>NUCLEOTIDE SEQUENCE</scope>
    <source>
        <strain evidence="1">LEGE 11480</strain>
    </source>
</reference>